<dbReference type="GO" id="GO:0015379">
    <property type="term" value="F:potassium:chloride symporter activity"/>
    <property type="evidence" value="ECO:0007669"/>
    <property type="project" value="InterPro"/>
</dbReference>
<dbReference type="PANTHER" id="PTHR32024">
    <property type="entry name" value="TRK SYSTEM POTASSIUM UPTAKE PROTEIN TRKG-RELATED"/>
    <property type="match status" value="1"/>
</dbReference>
<feature type="transmembrane region" description="Helical" evidence="12">
    <location>
        <begin position="67"/>
        <end position="88"/>
    </location>
</feature>
<evidence type="ECO:0000313" key="14">
    <source>
        <dbReference type="Proteomes" id="UP000008136"/>
    </source>
</evidence>
<keyword evidence="3" id="KW-0813">Transport</keyword>
<evidence type="ECO:0000256" key="7">
    <source>
        <dbReference type="ARBA" id="ARBA00022692"/>
    </source>
</evidence>
<feature type="transmembrane region" description="Helical" evidence="12">
    <location>
        <begin position="38"/>
        <end position="55"/>
    </location>
</feature>
<proteinExistence type="inferred from homology"/>
<dbReference type="eggNOG" id="arCOG04145">
    <property type="taxonomic scope" value="Archaea"/>
</dbReference>
<feature type="transmembrane region" description="Helical" evidence="12">
    <location>
        <begin position="446"/>
        <end position="467"/>
    </location>
</feature>
<dbReference type="InterPro" id="IPR003445">
    <property type="entry name" value="Cat_transpt"/>
</dbReference>
<dbReference type="PIRSF" id="PIRSF006247">
    <property type="entry name" value="TrkH"/>
    <property type="match status" value="1"/>
</dbReference>
<comment type="similarity">
    <text evidence="2">Belongs to the TrkH potassium transport family.</text>
</comment>
<evidence type="ECO:0000313" key="13">
    <source>
        <dbReference type="EMBL" id="AEA46772.1"/>
    </source>
</evidence>
<feature type="transmembrane region" description="Helical" evidence="12">
    <location>
        <begin position="381"/>
        <end position="404"/>
    </location>
</feature>
<feature type="transmembrane region" description="Helical" evidence="12">
    <location>
        <begin position="233"/>
        <end position="253"/>
    </location>
</feature>
<evidence type="ECO:0000256" key="4">
    <source>
        <dbReference type="ARBA" id="ARBA00022475"/>
    </source>
</evidence>
<keyword evidence="11 12" id="KW-0472">Membrane</keyword>
<feature type="transmembrane region" description="Helical" evidence="12">
    <location>
        <begin position="12"/>
        <end position="32"/>
    </location>
</feature>
<dbReference type="KEGG" id="ave:Arcve_0754"/>
<organism evidence="13 14">
    <name type="scientific">Archaeoglobus veneficus (strain DSM 11195 / SNP6)</name>
    <dbReference type="NCBI Taxonomy" id="693661"/>
    <lineage>
        <taxon>Archaea</taxon>
        <taxon>Methanobacteriati</taxon>
        <taxon>Methanobacteriota</taxon>
        <taxon>Archaeoglobi</taxon>
        <taxon>Archaeoglobales</taxon>
        <taxon>Archaeoglobaceae</taxon>
        <taxon>Archaeoglobus</taxon>
    </lineage>
</organism>
<dbReference type="InterPro" id="IPR004772">
    <property type="entry name" value="TrkH"/>
</dbReference>
<evidence type="ECO:0000256" key="9">
    <source>
        <dbReference type="ARBA" id="ARBA00022989"/>
    </source>
</evidence>
<dbReference type="GeneID" id="10393856"/>
<evidence type="ECO:0000256" key="8">
    <source>
        <dbReference type="ARBA" id="ARBA00022958"/>
    </source>
</evidence>
<keyword evidence="5" id="KW-0997">Cell inner membrane</keyword>
<keyword evidence="10" id="KW-0406">Ion transport</keyword>
<evidence type="ECO:0000256" key="5">
    <source>
        <dbReference type="ARBA" id="ARBA00022519"/>
    </source>
</evidence>
<feature type="transmembrane region" description="Helical" evidence="12">
    <location>
        <begin position="265"/>
        <end position="284"/>
    </location>
</feature>
<evidence type="ECO:0000256" key="10">
    <source>
        <dbReference type="ARBA" id="ARBA00023065"/>
    </source>
</evidence>
<sequence>MNVRLVLNFLGRILIYFSLIMLLPLAIAYYYGEPVKPFIAAQAAAIATGVVFMLLKPESELLRYKEGMAIVGLGWLSVSIVGSIPLLFHTHPVNAFFETMSGFTTTGATIFDRVEDLPKSILFWRSLTQWLGGMGIIVLFVAVFPAMARKGEKLFQAEYPGVNLGKLKPRVEDTAIILYSIYLFYTVLEAMILYFLGLSPFDAITHAFTTLSTGGFSTHTESIAYFSSPAIEAVISLFMFLGGTNFALHYFLLTGKRLPFRDPEFRIYAAIIAISAAMLAVVNLQKFDLLESIRYSVFQTVSIVTTTGYTTSDFDTWSDAAKMVILILMFVGGCSGSTAGGMKVIRLYLLLEYAILQVLKAAEPRIVRIVRYGEQVINKEALDAIAAFFILYILVFVFSSLTLALSGLDIITSISSVAACLGNIGPAMGLAGAAESYAALPYHVKLVLAVDMWVGRLEMFTVISLFIPQFWMRKW</sequence>
<dbReference type="RefSeq" id="WP_013683444.1">
    <property type="nucleotide sequence ID" value="NC_015320.1"/>
</dbReference>
<keyword evidence="6" id="KW-0633">Potassium transport</keyword>
<reference evidence="13 14" key="1">
    <citation type="submission" date="2011-03" db="EMBL/GenBank/DDBJ databases">
        <title>The complete genome of Archaeoglobus veneficus SNP6.</title>
        <authorList>
            <consortium name="US DOE Joint Genome Institute (JGI-PGF)"/>
            <person name="Lucas S."/>
            <person name="Copeland A."/>
            <person name="Lapidus A."/>
            <person name="Bruce D."/>
            <person name="Goodwin L."/>
            <person name="Pitluck S."/>
            <person name="Kyrpides N."/>
            <person name="Mavromatis K."/>
            <person name="Pagani I."/>
            <person name="Ivanova N."/>
            <person name="Mikhailova N."/>
            <person name="Lu M."/>
            <person name="Detter J.C."/>
            <person name="Tapia R."/>
            <person name="Han C."/>
            <person name="Land M."/>
            <person name="Hauser L."/>
            <person name="Markowitz V."/>
            <person name="Cheng J.-F."/>
            <person name="Hugenholtz P."/>
            <person name="Woyke T."/>
            <person name="Wu D."/>
            <person name="Spring S."/>
            <person name="Brambilla E."/>
            <person name="Klenk H.-P."/>
            <person name="Eisen J.A."/>
        </authorList>
    </citation>
    <scope>NUCLEOTIDE SEQUENCE [LARGE SCALE GENOMIC DNA]</scope>
    <source>
        <strain>SNP6</strain>
    </source>
</reference>
<keyword evidence="9 12" id="KW-1133">Transmembrane helix</keyword>
<evidence type="ECO:0000256" key="2">
    <source>
        <dbReference type="ARBA" id="ARBA00009137"/>
    </source>
</evidence>
<dbReference type="STRING" id="693661.Arcve_0754"/>
<comment type="subcellular location">
    <subcellularLocation>
        <location evidence="1">Cell inner membrane</location>
        <topology evidence="1">Multi-pass membrane protein</topology>
    </subcellularLocation>
</comment>
<protein>
    <submittedName>
        <fullName evidence="13">Potassium uptake protein, TrkH family</fullName>
    </submittedName>
</protein>
<accession>F2KRK7</accession>
<dbReference type="EMBL" id="CP002588">
    <property type="protein sequence ID" value="AEA46772.1"/>
    <property type="molecule type" value="Genomic_DNA"/>
</dbReference>
<dbReference type="HOGENOM" id="CLU_030708_0_2_2"/>
<dbReference type="Proteomes" id="UP000008136">
    <property type="component" value="Chromosome"/>
</dbReference>
<evidence type="ECO:0000256" key="6">
    <source>
        <dbReference type="ARBA" id="ARBA00022538"/>
    </source>
</evidence>
<keyword evidence="8" id="KW-0630">Potassium</keyword>
<keyword evidence="4" id="KW-1003">Cell membrane</keyword>
<feature type="transmembrane region" description="Helical" evidence="12">
    <location>
        <begin position="176"/>
        <end position="196"/>
    </location>
</feature>
<feature type="transmembrane region" description="Helical" evidence="12">
    <location>
        <begin position="323"/>
        <end position="342"/>
    </location>
</feature>
<feature type="transmembrane region" description="Helical" evidence="12">
    <location>
        <begin position="127"/>
        <end position="148"/>
    </location>
</feature>
<keyword evidence="14" id="KW-1185">Reference proteome</keyword>
<gene>
    <name evidence="13" type="ordered locus">Arcve_0754</name>
</gene>
<dbReference type="PANTHER" id="PTHR32024:SF2">
    <property type="entry name" value="TRK SYSTEM POTASSIUM UPTAKE PROTEIN TRKG-RELATED"/>
    <property type="match status" value="1"/>
</dbReference>
<keyword evidence="7 12" id="KW-0812">Transmembrane</keyword>
<evidence type="ECO:0000256" key="1">
    <source>
        <dbReference type="ARBA" id="ARBA00004429"/>
    </source>
</evidence>
<evidence type="ECO:0000256" key="12">
    <source>
        <dbReference type="SAM" id="Phobius"/>
    </source>
</evidence>
<feature type="transmembrane region" description="Helical" evidence="12">
    <location>
        <begin position="410"/>
        <end position="434"/>
    </location>
</feature>
<evidence type="ECO:0000256" key="11">
    <source>
        <dbReference type="ARBA" id="ARBA00023136"/>
    </source>
</evidence>
<dbReference type="OrthoDB" id="111943at2157"/>
<evidence type="ECO:0000256" key="3">
    <source>
        <dbReference type="ARBA" id="ARBA00022448"/>
    </source>
</evidence>
<dbReference type="GO" id="GO:0005886">
    <property type="term" value="C:plasma membrane"/>
    <property type="evidence" value="ECO:0007669"/>
    <property type="project" value="UniProtKB-SubCell"/>
</dbReference>
<name>F2KRK7_ARCVS</name>
<dbReference type="Pfam" id="PF02386">
    <property type="entry name" value="TrkH"/>
    <property type="match status" value="1"/>
</dbReference>
<dbReference type="NCBIfam" id="TIGR00933">
    <property type="entry name" value="2a38"/>
    <property type="match status" value="1"/>
</dbReference>
<dbReference type="AlphaFoldDB" id="F2KRK7"/>